<dbReference type="InterPro" id="IPR003593">
    <property type="entry name" value="AAA+_ATPase"/>
</dbReference>
<keyword evidence="4" id="KW-0067">ATP-binding</keyword>
<dbReference type="GO" id="GO:0015658">
    <property type="term" value="F:branched-chain amino acid transmembrane transporter activity"/>
    <property type="evidence" value="ECO:0007669"/>
    <property type="project" value="TreeGrafter"/>
</dbReference>
<evidence type="ECO:0000256" key="5">
    <source>
        <dbReference type="ARBA" id="ARBA00022970"/>
    </source>
</evidence>
<reference evidence="7 8" key="1">
    <citation type="submission" date="2011-04" db="EMBL/GenBank/DDBJ databases">
        <title>The Genome Sequence of Clostridium citroniae WAL-19142.</title>
        <authorList>
            <consortium name="The Broad Institute Genome Sequencing Platform"/>
            <person name="Earl A."/>
            <person name="Ward D."/>
            <person name="Feldgarden M."/>
            <person name="Gevers D."/>
            <person name="Warren Y.A."/>
            <person name="Tyrrell K.L."/>
            <person name="Citron D.M."/>
            <person name="Goldstein E.J."/>
            <person name="Daigneault M."/>
            <person name="Allen-Vercoe E."/>
            <person name="Young S.K."/>
            <person name="Zeng Q."/>
            <person name="Gargeya S."/>
            <person name="Fitzgerald M."/>
            <person name="Haas B."/>
            <person name="Abouelleil A."/>
            <person name="Alvarado L."/>
            <person name="Arachchi H.M."/>
            <person name="Berlin A."/>
            <person name="Brown A."/>
            <person name="Chapman S.B."/>
            <person name="Chen Z."/>
            <person name="Dunbar C."/>
            <person name="Freedman E."/>
            <person name="Gearin G."/>
            <person name="Gellesch M."/>
            <person name="Goldberg J."/>
            <person name="Griggs A."/>
            <person name="Gujja S."/>
            <person name="Heilman E.R."/>
            <person name="Heiman D."/>
            <person name="Howarth C."/>
            <person name="Larson L."/>
            <person name="Lui A."/>
            <person name="MacDonald P.J."/>
            <person name="Mehta T."/>
            <person name="Montmayeur A."/>
            <person name="Murphy C."/>
            <person name="Neiman D."/>
            <person name="Pearson M."/>
            <person name="Priest M."/>
            <person name="Roberts A."/>
            <person name="Saif S."/>
            <person name="Shea T."/>
            <person name="Shenoy N."/>
            <person name="Sisk P."/>
            <person name="Stolte C."/>
            <person name="Sykes S."/>
            <person name="White J."/>
            <person name="Yandava C."/>
            <person name="Wortman J."/>
            <person name="Nusbaum C."/>
            <person name="Birren B."/>
        </authorList>
    </citation>
    <scope>NUCLEOTIDE SEQUENCE [LARGE SCALE GENOMIC DNA]</scope>
    <source>
        <strain evidence="7 8">WAL-19142</strain>
    </source>
</reference>
<keyword evidence="2" id="KW-0813">Transport</keyword>
<dbReference type="Gene3D" id="3.40.50.300">
    <property type="entry name" value="P-loop containing nucleotide triphosphate hydrolases"/>
    <property type="match status" value="1"/>
</dbReference>
<keyword evidence="5" id="KW-0029">Amino-acid transport</keyword>
<dbReference type="PROSITE" id="PS00211">
    <property type="entry name" value="ABC_TRANSPORTER_1"/>
    <property type="match status" value="1"/>
</dbReference>
<comment type="caution">
    <text evidence="7">The sequence shown here is derived from an EMBL/GenBank/DDBJ whole genome shotgun (WGS) entry which is preliminary data.</text>
</comment>
<protein>
    <recommendedName>
        <fullName evidence="6">ABC transporter domain-containing protein</fullName>
    </recommendedName>
</protein>
<dbReference type="SUPFAM" id="SSF52540">
    <property type="entry name" value="P-loop containing nucleoside triphosphate hydrolases"/>
    <property type="match status" value="1"/>
</dbReference>
<dbReference type="PROSITE" id="PS50893">
    <property type="entry name" value="ABC_TRANSPORTER_2"/>
    <property type="match status" value="1"/>
</dbReference>
<evidence type="ECO:0000256" key="3">
    <source>
        <dbReference type="ARBA" id="ARBA00022741"/>
    </source>
</evidence>
<dbReference type="AlphaFoldDB" id="A0A0J9EC37"/>
<evidence type="ECO:0000256" key="4">
    <source>
        <dbReference type="ARBA" id="ARBA00022840"/>
    </source>
</evidence>
<dbReference type="InterPro" id="IPR017871">
    <property type="entry name" value="ABC_transporter-like_CS"/>
</dbReference>
<dbReference type="GO" id="GO:0005524">
    <property type="term" value="F:ATP binding"/>
    <property type="evidence" value="ECO:0007669"/>
    <property type="project" value="UniProtKB-KW"/>
</dbReference>
<dbReference type="CDD" id="cd03224">
    <property type="entry name" value="ABC_TM1139_LivF_branched"/>
    <property type="match status" value="1"/>
</dbReference>
<accession>A0A0J9EC37</accession>
<evidence type="ECO:0000259" key="6">
    <source>
        <dbReference type="PROSITE" id="PS50893"/>
    </source>
</evidence>
<dbReference type="Proteomes" id="UP000037392">
    <property type="component" value="Unassembled WGS sequence"/>
</dbReference>
<evidence type="ECO:0000256" key="1">
    <source>
        <dbReference type="ARBA" id="ARBA00005417"/>
    </source>
</evidence>
<dbReference type="PATRIC" id="fig|742734.4.peg.206"/>
<name>A0A0J9EC37_9FIRM</name>
<keyword evidence="3" id="KW-0547">Nucleotide-binding</keyword>
<dbReference type="GO" id="GO:0015807">
    <property type="term" value="P:L-amino acid transport"/>
    <property type="evidence" value="ECO:0007669"/>
    <property type="project" value="TreeGrafter"/>
</dbReference>
<proteinExistence type="inferred from homology"/>
<dbReference type="PANTHER" id="PTHR43820">
    <property type="entry name" value="HIGH-AFFINITY BRANCHED-CHAIN AMINO ACID TRANSPORT ATP-BINDING PROTEIN LIVF"/>
    <property type="match status" value="1"/>
</dbReference>
<gene>
    <name evidence="7" type="ORF">HMPREF9470_00191</name>
</gene>
<dbReference type="InterPro" id="IPR027417">
    <property type="entry name" value="P-loop_NTPase"/>
</dbReference>
<dbReference type="OrthoDB" id="9775135at2"/>
<evidence type="ECO:0000313" key="8">
    <source>
        <dbReference type="Proteomes" id="UP000037392"/>
    </source>
</evidence>
<dbReference type="InterPro" id="IPR052156">
    <property type="entry name" value="BCAA_Transport_ATP-bd_LivF"/>
</dbReference>
<dbReference type="InterPro" id="IPR003439">
    <property type="entry name" value="ABC_transporter-like_ATP-bd"/>
</dbReference>
<comment type="similarity">
    <text evidence="1">Belongs to the ABC transporter superfamily.</text>
</comment>
<dbReference type="GO" id="GO:0016887">
    <property type="term" value="F:ATP hydrolysis activity"/>
    <property type="evidence" value="ECO:0007669"/>
    <property type="project" value="InterPro"/>
</dbReference>
<feature type="domain" description="ABC transporter" evidence="6">
    <location>
        <begin position="8"/>
        <end position="241"/>
    </location>
</feature>
<dbReference type="Pfam" id="PF00005">
    <property type="entry name" value="ABC_tran"/>
    <property type="match status" value="1"/>
</dbReference>
<evidence type="ECO:0000313" key="7">
    <source>
        <dbReference type="EMBL" id="KMW13270.1"/>
    </source>
</evidence>
<sequence>MGQRGTVLDISGLHSGYGMIKAIKDINIHVDKGELVSLLGANGAGKSTLLKSVIGMVHIERGSIKYQGEELVGKKSHEIIPMGISIVPEGRKIFADATVMENLAIGSYTRAADKALDQRILDQVFEFFPRLAERKTQMGGTLSGGEQQMLAIGRAMMSDPKLLLLDEPSMGLAPLVVEQVFHIIEKLKRTGITILLVEQNARMAIKVSDRSYMLNTGKIAGELDASDGASQDALLEVYLGKSGK</sequence>
<dbReference type="EMBL" id="ADLK01000045">
    <property type="protein sequence ID" value="KMW13270.1"/>
    <property type="molecule type" value="Genomic_DNA"/>
</dbReference>
<evidence type="ECO:0000256" key="2">
    <source>
        <dbReference type="ARBA" id="ARBA00022448"/>
    </source>
</evidence>
<dbReference type="SMART" id="SM00382">
    <property type="entry name" value="AAA"/>
    <property type="match status" value="1"/>
</dbReference>
<dbReference type="PANTHER" id="PTHR43820:SF4">
    <property type="entry name" value="HIGH-AFFINITY BRANCHED-CHAIN AMINO ACID TRANSPORT ATP-BINDING PROTEIN LIVF"/>
    <property type="match status" value="1"/>
</dbReference>
<organism evidence="7 8">
    <name type="scientific">[Clostridium] citroniae WAL-19142</name>
    <dbReference type="NCBI Taxonomy" id="742734"/>
    <lineage>
        <taxon>Bacteria</taxon>
        <taxon>Bacillati</taxon>
        <taxon>Bacillota</taxon>
        <taxon>Clostridia</taxon>
        <taxon>Lachnospirales</taxon>
        <taxon>Lachnospiraceae</taxon>
        <taxon>Enterocloster</taxon>
    </lineage>
</organism>